<gene>
    <name evidence="6" type="ORF">R3W88_014359</name>
</gene>
<comment type="caution">
    <text evidence="6">The sequence shown here is derived from an EMBL/GenBank/DDBJ whole genome shotgun (WGS) entry which is preliminary data.</text>
</comment>
<dbReference type="NCBIfam" id="TIGR01614">
    <property type="entry name" value="PME_inhib"/>
    <property type="match status" value="1"/>
</dbReference>
<organism evidence="6 7">
    <name type="scientific">Solanum pinnatisectum</name>
    <name type="common">tansyleaf nightshade</name>
    <dbReference type="NCBI Taxonomy" id="50273"/>
    <lineage>
        <taxon>Eukaryota</taxon>
        <taxon>Viridiplantae</taxon>
        <taxon>Streptophyta</taxon>
        <taxon>Embryophyta</taxon>
        <taxon>Tracheophyta</taxon>
        <taxon>Spermatophyta</taxon>
        <taxon>Magnoliopsida</taxon>
        <taxon>eudicotyledons</taxon>
        <taxon>Gunneridae</taxon>
        <taxon>Pentapetalae</taxon>
        <taxon>asterids</taxon>
        <taxon>lamiids</taxon>
        <taxon>Solanales</taxon>
        <taxon>Solanaceae</taxon>
        <taxon>Solanoideae</taxon>
        <taxon>Solaneae</taxon>
        <taxon>Solanum</taxon>
    </lineage>
</organism>
<dbReference type="AlphaFoldDB" id="A0AAV9KRD9"/>
<dbReference type="CDD" id="cd15797">
    <property type="entry name" value="PMEI"/>
    <property type="match status" value="1"/>
</dbReference>
<dbReference type="PANTHER" id="PTHR36710">
    <property type="entry name" value="PECTINESTERASE INHIBITOR-LIKE"/>
    <property type="match status" value="1"/>
</dbReference>
<protein>
    <recommendedName>
        <fullName evidence="5">Pectinesterase inhibitor domain-containing protein</fullName>
    </recommendedName>
</protein>
<dbReference type="GO" id="GO:0046910">
    <property type="term" value="F:pectinesterase inhibitor activity"/>
    <property type="evidence" value="ECO:0007669"/>
    <property type="project" value="InterPro"/>
</dbReference>
<evidence type="ECO:0000256" key="4">
    <source>
        <dbReference type="SAM" id="SignalP"/>
    </source>
</evidence>
<dbReference type="SUPFAM" id="SSF101148">
    <property type="entry name" value="Plant invertase/pectin methylesterase inhibitor"/>
    <property type="match status" value="1"/>
</dbReference>
<dbReference type="Proteomes" id="UP001311915">
    <property type="component" value="Unassembled WGS sequence"/>
</dbReference>
<evidence type="ECO:0000256" key="2">
    <source>
        <dbReference type="ARBA" id="ARBA00023157"/>
    </source>
</evidence>
<dbReference type="EMBL" id="JAWPEI010000009">
    <property type="protein sequence ID" value="KAK4716021.1"/>
    <property type="molecule type" value="Genomic_DNA"/>
</dbReference>
<comment type="similarity">
    <text evidence="3">Belongs to the PMEI family.</text>
</comment>
<evidence type="ECO:0000256" key="3">
    <source>
        <dbReference type="ARBA" id="ARBA00038471"/>
    </source>
</evidence>
<feature type="chain" id="PRO_5043866372" description="Pectinesterase inhibitor domain-containing protein" evidence="4">
    <location>
        <begin position="28"/>
        <end position="176"/>
    </location>
</feature>
<dbReference type="PANTHER" id="PTHR36710:SF4">
    <property type="entry name" value="PLANT INVERTASE_PECTIN METHYLESTERASE INHIBITOR SUPERFAMILY PROTEIN"/>
    <property type="match status" value="1"/>
</dbReference>
<name>A0AAV9KRD9_9SOLN</name>
<dbReference type="SMART" id="SM00856">
    <property type="entry name" value="PMEI"/>
    <property type="match status" value="1"/>
</dbReference>
<sequence length="176" mass="19746">MATPLILTSFFTYALLSILFTSTLVKGDLVTDVCIKTSVPSLCEKLLRSDPHSKTADLETLGTIALNMTTDLIKSTSTMVNSLLDKTTNATLKELYTLCSSFYTYVEYSREIAIGYYGVKKYGQVIYFMTESIGDVRSCDYGFVHKSVYEEDEKLRQASLSLQQYFTAIIVIAIRL</sequence>
<dbReference type="Gene3D" id="1.20.140.40">
    <property type="entry name" value="Invertase/pectin methylesterase inhibitor family protein"/>
    <property type="match status" value="1"/>
</dbReference>
<feature type="domain" description="Pectinesterase inhibitor" evidence="5">
    <location>
        <begin position="25"/>
        <end position="172"/>
    </location>
</feature>
<dbReference type="InterPro" id="IPR034086">
    <property type="entry name" value="PMEI_plant"/>
</dbReference>
<dbReference type="InterPro" id="IPR052421">
    <property type="entry name" value="PCW_Enzyme_Inhibitor"/>
</dbReference>
<keyword evidence="2" id="KW-1015">Disulfide bond</keyword>
<keyword evidence="1 4" id="KW-0732">Signal</keyword>
<feature type="signal peptide" evidence="4">
    <location>
        <begin position="1"/>
        <end position="27"/>
    </location>
</feature>
<dbReference type="InterPro" id="IPR035513">
    <property type="entry name" value="Invertase/methylesterase_inhib"/>
</dbReference>
<dbReference type="Pfam" id="PF04043">
    <property type="entry name" value="PMEI"/>
    <property type="match status" value="1"/>
</dbReference>
<evidence type="ECO:0000259" key="5">
    <source>
        <dbReference type="SMART" id="SM00856"/>
    </source>
</evidence>
<keyword evidence="7" id="KW-1185">Reference proteome</keyword>
<proteinExistence type="inferred from homology"/>
<evidence type="ECO:0000256" key="1">
    <source>
        <dbReference type="ARBA" id="ARBA00022729"/>
    </source>
</evidence>
<evidence type="ECO:0000313" key="6">
    <source>
        <dbReference type="EMBL" id="KAK4716021.1"/>
    </source>
</evidence>
<evidence type="ECO:0000313" key="7">
    <source>
        <dbReference type="Proteomes" id="UP001311915"/>
    </source>
</evidence>
<reference evidence="6 7" key="1">
    <citation type="submission" date="2023-10" db="EMBL/GenBank/DDBJ databases">
        <title>Genome-Wide Identification Analysis in wild type Solanum Pinnatisectum Reveals Some Genes Defensing Phytophthora Infestans.</title>
        <authorList>
            <person name="Sun C."/>
        </authorList>
    </citation>
    <scope>NUCLEOTIDE SEQUENCE [LARGE SCALE GENOMIC DNA]</scope>
    <source>
        <strain evidence="6">LQN</strain>
        <tissue evidence="6">Leaf</tissue>
    </source>
</reference>
<accession>A0AAV9KRD9</accession>
<dbReference type="InterPro" id="IPR006501">
    <property type="entry name" value="Pectinesterase_inhib_dom"/>
</dbReference>